<feature type="coiled-coil region" evidence="4">
    <location>
        <begin position="670"/>
        <end position="828"/>
    </location>
</feature>
<keyword evidence="2" id="KW-0333">Golgi apparatus</keyword>
<name>A0A4R5XEW1_9AGAM</name>
<dbReference type="EMBL" id="ML170156">
    <property type="protein sequence ID" value="TDL29674.1"/>
    <property type="molecule type" value="Genomic_DNA"/>
</dbReference>
<evidence type="ECO:0000256" key="2">
    <source>
        <dbReference type="ARBA" id="ARBA00023034"/>
    </source>
</evidence>
<dbReference type="VEuPathDB" id="FungiDB:BD410DRAFT_798205"/>
<feature type="coiled-coil region" evidence="4">
    <location>
        <begin position="309"/>
        <end position="370"/>
    </location>
</feature>
<evidence type="ECO:0000313" key="8">
    <source>
        <dbReference type="Proteomes" id="UP000294933"/>
    </source>
</evidence>
<evidence type="ECO:0000256" key="3">
    <source>
        <dbReference type="ARBA" id="ARBA00023054"/>
    </source>
</evidence>
<evidence type="ECO:0000256" key="4">
    <source>
        <dbReference type="SAM" id="Coils"/>
    </source>
</evidence>
<feature type="region of interest" description="Disordered" evidence="5">
    <location>
        <begin position="185"/>
        <end position="209"/>
    </location>
</feature>
<evidence type="ECO:0000259" key="6">
    <source>
        <dbReference type="Pfam" id="PF15456"/>
    </source>
</evidence>
<feature type="compositionally biased region" description="Low complexity" evidence="5">
    <location>
        <begin position="15"/>
        <end position="28"/>
    </location>
</feature>
<feature type="coiled-coil region" evidence="4">
    <location>
        <begin position="493"/>
        <end position="541"/>
    </location>
</feature>
<dbReference type="GO" id="GO:0031267">
    <property type="term" value="F:small GTPase binding"/>
    <property type="evidence" value="ECO:0007669"/>
    <property type="project" value="TreeGrafter"/>
</dbReference>
<dbReference type="GO" id="GO:0007030">
    <property type="term" value="P:Golgi organization"/>
    <property type="evidence" value="ECO:0007669"/>
    <property type="project" value="TreeGrafter"/>
</dbReference>
<reference evidence="7 8" key="1">
    <citation type="submission" date="2018-06" db="EMBL/GenBank/DDBJ databases">
        <title>A transcriptomic atlas of mushroom development highlights an independent origin of complex multicellularity.</title>
        <authorList>
            <consortium name="DOE Joint Genome Institute"/>
            <person name="Krizsan K."/>
            <person name="Almasi E."/>
            <person name="Merenyi Z."/>
            <person name="Sahu N."/>
            <person name="Viragh M."/>
            <person name="Koszo T."/>
            <person name="Mondo S."/>
            <person name="Kiss B."/>
            <person name="Balint B."/>
            <person name="Kues U."/>
            <person name="Barry K."/>
            <person name="Hegedus J.C."/>
            <person name="Henrissat B."/>
            <person name="Johnson J."/>
            <person name="Lipzen A."/>
            <person name="Ohm R."/>
            <person name="Nagy I."/>
            <person name="Pangilinan J."/>
            <person name="Yan J."/>
            <person name="Xiong Y."/>
            <person name="Grigoriev I.V."/>
            <person name="Hibbett D.S."/>
            <person name="Nagy L.G."/>
        </authorList>
    </citation>
    <scope>NUCLEOTIDE SEQUENCE [LARGE SCALE GENOMIC DNA]</scope>
    <source>
        <strain evidence="7 8">SZMC22713</strain>
    </source>
</reference>
<keyword evidence="8" id="KW-1185">Reference proteome</keyword>
<accession>A0A4R5XEW1</accession>
<feature type="coiled-coil region" evidence="4">
    <location>
        <begin position="131"/>
        <end position="165"/>
    </location>
</feature>
<dbReference type="PANTHER" id="PTHR18921:SF2">
    <property type="entry name" value="THYROID RECEPTOR-INTERACTING PROTEIN 11"/>
    <property type="match status" value="1"/>
</dbReference>
<dbReference type="InterPro" id="IPR029191">
    <property type="entry name" value="Uds1"/>
</dbReference>
<dbReference type="GO" id="GO:0006888">
    <property type="term" value="P:endoplasmic reticulum to Golgi vesicle-mediated transport"/>
    <property type="evidence" value="ECO:0007669"/>
    <property type="project" value="TreeGrafter"/>
</dbReference>
<protein>
    <recommendedName>
        <fullName evidence="6">Up-regulated during septation protein 1 domain-containing protein</fullName>
    </recommendedName>
</protein>
<dbReference type="OrthoDB" id="5569911at2759"/>
<organism evidence="7 8">
    <name type="scientific">Rickenella mellea</name>
    <dbReference type="NCBI Taxonomy" id="50990"/>
    <lineage>
        <taxon>Eukaryota</taxon>
        <taxon>Fungi</taxon>
        <taxon>Dikarya</taxon>
        <taxon>Basidiomycota</taxon>
        <taxon>Agaricomycotina</taxon>
        <taxon>Agaricomycetes</taxon>
        <taxon>Hymenochaetales</taxon>
        <taxon>Rickenellaceae</taxon>
        <taxon>Rickenella</taxon>
    </lineage>
</organism>
<sequence length="828" mass="91982">MSPIRRPVPNGMDTSSPSSIAGPSSPMSLNTDRPVELSRKTVGMLDATWKRTSNFVDTRDEMLMSLLASEAVVDSRESEILSAEEVDALKKEQQVLSSRVIAASKKLTLETKIRDAAVSLSRVNAANKGMSKQTSEQLDVANRKIEAAQKEFWRLSERANEIQRRLLEHRAGVLSASVQTLEAKVSGETDESGFTTPFKNSDMSPTSSITSASISSRAKFSGPHLFAGHAGATPPSSRKPLSAPEVAVLEEKLKEVTGKLESSTKIQAEMRRELSALKLEKGQVETSLGTELQTMNETLATMKSKIRGFDDLQGQLETLLEEKSEWQRERRELDDKRRQVEMLERRLEVMEEKSGQAVGMEALLKQVKEEGQAEVERRDRQIWELKAEQESERTAWGKQRATMETETLASVSTLQRELERLRSQGNDSSRQAESELQIGLAALQNLMQAHGVVHSSKDASIRGLAASLGLYMETVASKLEGFSRESIEWEGRRRALEGEIRAGLDKREALNRELEDARREREDSRKEVRSLETRIRDQSDRFSDLVSLKSPPMPAVDSSADKVTALLRPIWLSLPSPEARASKFGARNVKSPTVTPGSPNMTATSLSDLDVRSLKTLYDNRPNVPQPENPGAFTLEGFASRVQALVADDRALIERLIRFAQAHDLLKKNAERAQKLAQESSLALETYQKQVKALEERNMTFASGQAMLQDEVDALQETVDRILVEKRNLEKQIAEQAETNRQLSEANNTLSAKALTLAAEAAAAPEALKKQLEKDLAECKMALEKAQEELDAMRSAEQSQRVALLDELNSMQTENGNLRAQLRAAGKK</sequence>
<comment type="subcellular location">
    <subcellularLocation>
        <location evidence="1">Golgi apparatus</location>
    </subcellularLocation>
</comment>
<keyword evidence="3 4" id="KW-0175">Coiled coil</keyword>
<gene>
    <name evidence="7" type="ORF">BD410DRAFT_798205</name>
</gene>
<dbReference type="PANTHER" id="PTHR18921">
    <property type="entry name" value="MYOSIN HEAVY CHAIN - RELATED"/>
    <property type="match status" value="1"/>
</dbReference>
<evidence type="ECO:0000256" key="5">
    <source>
        <dbReference type="SAM" id="MobiDB-lite"/>
    </source>
</evidence>
<dbReference type="Proteomes" id="UP000294933">
    <property type="component" value="Unassembled WGS sequence"/>
</dbReference>
<evidence type="ECO:0000256" key="1">
    <source>
        <dbReference type="ARBA" id="ARBA00004555"/>
    </source>
</evidence>
<feature type="region of interest" description="Disordered" evidence="5">
    <location>
        <begin position="1"/>
        <end position="35"/>
    </location>
</feature>
<dbReference type="Pfam" id="PF15456">
    <property type="entry name" value="Uds1"/>
    <property type="match status" value="1"/>
</dbReference>
<evidence type="ECO:0000313" key="7">
    <source>
        <dbReference type="EMBL" id="TDL29674.1"/>
    </source>
</evidence>
<feature type="domain" description="Up-regulated during septation protein 1" evidence="6">
    <location>
        <begin position="64"/>
        <end position="176"/>
    </location>
</feature>
<dbReference type="AlphaFoldDB" id="A0A4R5XEW1"/>
<dbReference type="STRING" id="50990.A0A4R5XEW1"/>
<proteinExistence type="predicted"/>
<dbReference type="GO" id="GO:0005794">
    <property type="term" value="C:Golgi apparatus"/>
    <property type="evidence" value="ECO:0007669"/>
    <property type="project" value="UniProtKB-SubCell"/>
</dbReference>